<protein>
    <submittedName>
        <fullName evidence="6">Trypsin-like serine protease</fullName>
    </submittedName>
</protein>
<feature type="region of interest" description="Disordered" evidence="4">
    <location>
        <begin position="1"/>
        <end position="37"/>
    </location>
</feature>
<dbReference type="PANTHER" id="PTHR43343">
    <property type="entry name" value="PEPTIDASE S12"/>
    <property type="match status" value="1"/>
</dbReference>
<keyword evidence="5" id="KW-0812">Transmembrane</keyword>
<evidence type="ECO:0000256" key="1">
    <source>
        <dbReference type="ARBA" id="ARBA00022670"/>
    </source>
</evidence>
<gene>
    <name evidence="6" type="ORF">E6C55_17070</name>
</gene>
<dbReference type="InterPro" id="IPR001940">
    <property type="entry name" value="Peptidase_S1C"/>
</dbReference>
<dbReference type="Proteomes" id="UP000310636">
    <property type="component" value="Unassembled WGS sequence"/>
</dbReference>
<dbReference type="OrthoDB" id="9758917at2"/>
<dbReference type="Pfam" id="PF13365">
    <property type="entry name" value="Trypsin_2"/>
    <property type="match status" value="1"/>
</dbReference>
<dbReference type="AlphaFoldDB" id="A0A4S4BQ78"/>
<organism evidence="6 7">
    <name type="scientific">Cohnella fermenti</name>
    <dbReference type="NCBI Taxonomy" id="2565925"/>
    <lineage>
        <taxon>Bacteria</taxon>
        <taxon>Bacillati</taxon>
        <taxon>Bacillota</taxon>
        <taxon>Bacilli</taxon>
        <taxon>Bacillales</taxon>
        <taxon>Paenibacillaceae</taxon>
        <taxon>Cohnella</taxon>
    </lineage>
</organism>
<dbReference type="InterPro" id="IPR051201">
    <property type="entry name" value="Chloro_Bact_Ser_Proteases"/>
</dbReference>
<evidence type="ECO:0000256" key="5">
    <source>
        <dbReference type="SAM" id="Phobius"/>
    </source>
</evidence>
<keyword evidence="3" id="KW-0720">Serine protease</keyword>
<evidence type="ECO:0000256" key="2">
    <source>
        <dbReference type="ARBA" id="ARBA00022801"/>
    </source>
</evidence>
<feature type="region of interest" description="Disordered" evidence="4">
    <location>
        <begin position="60"/>
        <end position="95"/>
    </location>
</feature>
<sequence>MNEYKDNSHTTNTTNTSTDHATDHDTELEQRREPFTVYRYDSSNRAAILRSSYEEELNAFAPAGGTGTGSGGGNEDGNRGGEGGGRGGRRDRGKKSSVRPILASFLAGALVVGGLSFMSDRLNLFTGGANAVESAASGSSYSSSAGITTASLNVDEKISTVFEQANPAVVEIENYGIEDTTQDSWLFGGRGGFMGGGSRQQQQQQQQQNSEPVLMGTGTGFFFNEDGYILTNEHVISGATELKVTVPGYDEPLTATVVGSDEDLDLAVIKVESPDGAEFPTLAIGDSDQTAIGDWVIAIGNPYGLDHTMTVGVLSAKERPITITDDDGTEHNYEHLLQTDASINPGNSGGPLLNAQGEVIGVNTAVNADAQGIGFAIPTSTITSALTELMAGTGTNGAATIKSM</sequence>
<accession>A0A4S4BQ78</accession>
<feature type="compositionally biased region" description="Low complexity" evidence="4">
    <location>
        <begin position="9"/>
        <end position="19"/>
    </location>
</feature>
<dbReference type="InterPro" id="IPR009003">
    <property type="entry name" value="Peptidase_S1_PA"/>
</dbReference>
<feature type="compositionally biased region" description="Basic and acidic residues" evidence="4">
    <location>
        <begin position="20"/>
        <end position="34"/>
    </location>
</feature>
<comment type="caution">
    <text evidence="6">The sequence shown here is derived from an EMBL/GenBank/DDBJ whole genome shotgun (WGS) entry which is preliminary data.</text>
</comment>
<dbReference type="SUPFAM" id="SSF50494">
    <property type="entry name" value="Trypsin-like serine proteases"/>
    <property type="match status" value="1"/>
</dbReference>
<dbReference type="EMBL" id="SSOB01000021">
    <property type="protein sequence ID" value="THF77079.1"/>
    <property type="molecule type" value="Genomic_DNA"/>
</dbReference>
<dbReference type="Gene3D" id="2.40.10.120">
    <property type="match status" value="1"/>
</dbReference>
<dbReference type="GO" id="GO:0004252">
    <property type="term" value="F:serine-type endopeptidase activity"/>
    <property type="evidence" value="ECO:0007669"/>
    <property type="project" value="InterPro"/>
</dbReference>
<keyword evidence="2" id="KW-0378">Hydrolase</keyword>
<feature type="transmembrane region" description="Helical" evidence="5">
    <location>
        <begin position="98"/>
        <end position="118"/>
    </location>
</feature>
<dbReference type="PRINTS" id="PR00834">
    <property type="entry name" value="PROTEASES2C"/>
</dbReference>
<proteinExistence type="predicted"/>
<dbReference type="GO" id="GO:0006508">
    <property type="term" value="P:proteolysis"/>
    <property type="evidence" value="ECO:0007669"/>
    <property type="project" value="UniProtKB-KW"/>
</dbReference>
<keyword evidence="5" id="KW-0472">Membrane</keyword>
<evidence type="ECO:0000313" key="6">
    <source>
        <dbReference type="EMBL" id="THF77079.1"/>
    </source>
</evidence>
<reference evidence="6 7" key="1">
    <citation type="submission" date="2019-04" db="EMBL/GenBank/DDBJ databases">
        <title>Cohnella sp. nov. isolated from preserved vegetables.</title>
        <authorList>
            <person name="Lin S.-Y."/>
            <person name="Hung M.-H."/>
            <person name="Young C.-C."/>
        </authorList>
    </citation>
    <scope>NUCLEOTIDE SEQUENCE [LARGE SCALE GENOMIC DNA]</scope>
    <source>
        <strain evidence="6 7">CC-MHH1044</strain>
    </source>
</reference>
<keyword evidence="1 6" id="KW-0645">Protease</keyword>
<feature type="compositionally biased region" description="Gly residues" evidence="4">
    <location>
        <begin position="64"/>
        <end position="86"/>
    </location>
</feature>
<evidence type="ECO:0000256" key="4">
    <source>
        <dbReference type="SAM" id="MobiDB-lite"/>
    </source>
</evidence>
<evidence type="ECO:0000313" key="7">
    <source>
        <dbReference type="Proteomes" id="UP000310636"/>
    </source>
</evidence>
<keyword evidence="7" id="KW-1185">Reference proteome</keyword>
<evidence type="ECO:0000256" key="3">
    <source>
        <dbReference type="ARBA" id="ARBA00022825"/>
    </source>
</evidence>
<dbReference type="PANTHER" id="PTHR43343:SF3">
    <property type="entry name" value="PROTEASE DO-LIKE 8, CHLOROPLASTIC"/>
    <property type="match status" value="1"/>
</dbReference>
<keyword evidence="5" id="KW-1133">Transmembrane helix</keyword>
<dbReference type="RefSeq" id="WP_136371027.1">
    <property type="nucleotide sequence ID" value="NZ_SSOB01000021.1"/>
</dbReference>
<name>A0A4S4BQ78_9BACL</name>